<dbReference type="PANTHER" id="PTHR43899:SF13">
    <property type="entry name" value="RH59310P"/>
    <property type="match status" value="1"/>
</dbReference>
<sequence length="326" mass="36068">MAGFFAFLGPFQSSFAFFGTVAVVLFVLLTCYFTLRSIFVFFLAETLGMTVPFKEMGEWAVVTGATDGIGKGYAFDLARRGCNIVLISRTLEKLKNVAQEIETIYNVRTKVIAVDFTADESIYDKIKEDLAGLEIGTLINNVGIGYPYPEMFHKVPGGEEFFVQMIRCNCVAQTLMTRIVLPQMVARKKGVVVNLSSAAGANPYPMLAVYSATKAFNDFLGMTCEQEYRDTGVIFQVIQPFMVATNLSGTKKTNLFVLDAKSYARSCLNTVGWFPRTNGHPSHAVQNWIVSHIPAIIRGPLMKAGMTKFREASIAKLKKKGLYKGE</sequence>
<protein>
    <submittedName>
        <fullName evidence="5">Uncharacterized protein</fullName>
    </submittedName>
</protein>
<dbReference type="FunFam" id="3.40.50.720:FF:000137">
    <property type="entry name" value="Hydroxysteroid (17-beta) dehydrogenase 3"/>
    <property type="match status" value="1"/>
</dbReference>
<reference evidence="5 6" key="1">
    <citation type="journal article" date="2016" name="Nat. Commun.">
        <title>Extremotolerant tardigrade genome and improved radiotolerance of human cultured cells by tardigrade-unique protein.</title>
        <authorList>
            <person name="Hashimoto T."/>
            <person name="Horikawa D.D."/>
            <person name="Saito Y."/>
            <person name="Kuwahara H."/>
            <person name="Kozuka-Hata H."/>
            <person name="Shin-I T."/>
            <person name="Minakuchi Y."/>
            <person name="Ohishi K."/>
            <person name="Motoyama A."/>
            <person name="Aizu T."/>
            <person name="Enomoto A."/>
            <person name="Kondo K."/>
            <person name="Tanaka S."/>
            <person name="Hara Y."/>
            <person name="Koshikawa S."/>
            <person name="Sagara H."/>
            <person name="Miura T."/>
            <person name="Yokobori S."/>
            <person name="Miyagawa K."/>
            <person name="Suzuki Y."/>
            <person name="Kubo T."/>
            <person name="Oyama M."/>
            <person name="Kohara Y."/>
            <person name="Fujiyama A."/>
            <person name="Arakawa K."/>
            <person name="Katayama T."/>
            <person name="Toyoda A."/>
            <person name="Kunieda T."/>
        </authorList>
    </citation>
    <scope>NUCLEOTIDE SEQUENCE [LARGE SCALE GENOMIC DNA]</scope>
    <source>
        <strain evidence="5 6">YOKOZUNA-1</strain>
    </source>
</reference>
<dbReference type="Proteomes" id="UP000186922">
    <property type="component" value="Unassembled WGS sequence"/>
</dbReference>
<dbReference type="GO" id="GO:0016491">
    <property type="term" value="F:oxidoreductase activity"/>
    <property type="evidence" value="ECO:0007669"/>
    <property type="project" value="UniProtKB-KW"/>
</dbReference>
<dbReference type="Gene3D" id="3.40.50.720">
    <property type="entry name" value="NAD(P)-binding Rossmann-like Domain"/>
    <property type="match status" value="1"/>
</dbReference>
<dbReference type="AlphaFoldDB" id="A0A1D1VLB3"/>
<keyword evidence="4" id="KW-0472">Membrane</keyword>
<evidence type="ECO:0000256" key="3">
    <source>
        <dbReference type="ARBA" id="ARBA00023002"/>
    </source>
</evidence>
<dbReference type="InterPro" id="IPR002347">
    <property type="entry name" value="SDR_fam"/>
</dbReference>
<keyword evidence="6" id="KW-1185">Reference proteome</keyword>
<name>A0A1D1VLB3_RAMVA</name>
<dbReference type="GO" id="GO:0005783">
    <property type="term" value="C:endoplasmic reticulum"/>
    <property type="evidence" value="ECO:0007669"/>
    <property type="project" value="TreeGrafter"/>
</dbReference>
<dbReference type="CDD" id="cd05356">
    <property type="entry name" value="17beta-HSD1_like_SDR_c"/>
    <property type="match status" value="1"/>
</dbReference>
<dbReference type="InterPro" id="IPR051019">
    <property type="entry name" value="VLCFA-Steroid_DH"/>
</dbReference>
<organism evidence="5 6">
    <name type="scientific">Ramazzottius varieornatus</name>
    <name type="common">Water bear</name>
    <name type="synonym">Tardigrade</name>
    <dbReference type="NCBI Taxonomy" id="947166"/>
    <lineage>
        <taxon>Eukaryota</taxon>
        <taxon>Metazoa</taxon>
        <taxon>Ecdysozoa</taxon>
        <taxon>Tardigrada</taxon>
        <taxon>Eutardigrada</taxon>
        <taxon>Parachela</taxon>
        <taxon>Hypsibioidea</taxon>
        <taxon>Ramazzottiidae</taxon>
        <taxon>Ramazzottius</taxon>
    </lineage>
</organism>
<comment type="similarity">
    <text evidence="1">Belongs to the short-chain dehydrogenases/reductases (SDR) family.</text>
</comment>
<evidence type="ECO:0000313" key="6">
    <source>
        <dbReference type="Proteomes" id="UP000186922"/>
    </source>
</evidence>
<dbReference type="PIRSF" id="PIRSF000126">
    <property type="entry name" value="11-beta-HSD1"/>
    <property type="match status" value="1"/>
</dbReference>
<dbReference type="EMBL" id="BDGG01000008">
    <property type="protein sequence ID" value="GAV02412.1"/>
    <property type="molecule type" value="Genomic_DNA"/>
</dbReference>
<evidence type="ECO:0000256" key="1">
    <source>
        <dbReference type="ARBA" id="ARBA00006484"/>
    </source>
</evidence>
<keyword evidence="4" id="KW-1133">Transmembrane helix</keyword>
<dbReference type="STRING" id="947166.A0A1D1VLB3"/>
<evidence type="ECO:0000256" key="2">
    <source>
        <dbReference type="ARBA" id="ARBA00022857"/>
    </source>
</evidence>
<evidence type="ECO:0000256" key="4">
    <source>
        <dbReference type="SAM" id="Phobius"/>
    </source>
</evidence>
<accession>A0A1D1VLB3</accession>
<dbReference type="PANTHER" id="PTHR43899">
    <property type="entry name" value="RH59310P"/>
    <property type="match status" value="1"/>
</dbReference>
<dbReference type="Pfam" id="PF00106">
    <property type="entry name" value="adh_short"/>
    <property type="match status" value="1"/>
</dbReference>
<evidence type="ECO:0000313" key="5">
    <source>
        <dbReference type="EMBL" id="GAV02412.1"/>
    </source>
</evidence>
<feature type="transmembrane region" description="Helical" evidence="4">
    <location>
        <begin position="15"/>
        <end position="44"/>
    </location>
</feature>
<keyword evidence="2" id="KW-0521">NADP</keyword>
<dbReference type="SUPFAM" id="SSF51735">
    <property type="entry name" value="NAD(P)-binding Rossmann-fold domains"/>
    <property type="match status" value="1"/>
</dbReference>
<keyword evidence="4" id="KW-0812">Transmembrane</keyword>
<gene>
    <name evidence="5" type="primary">RvY_12982-1</name>
    <name evidence="5" type="synonym">RvY_12982.1</name>
    <name evidence="5" type="ORF">RvY_12982</name>
</gene>
<proteinExistence type="inferred from homology"/>
<comment type="caution">
    <text evidence="5">The sequence shown here is derived from an EMBL/GenBank/DDBJ whole genome shotgun (WGS) entry which is preliminary data.</text>
</comment>
<dbReference type="OrthoDB" id="5545019at2759"/>
<dbReference type="PRINTS" id="PR00081">
    <property type="entry name" value="GDHRDH"/>
</dbReference>
<dbReference type="InterPro" id="IPR036291">
    <property type="entry name" value="NAD(P)-bd_dom_sf"/>
</dbReference>
<keyword evidence="3" id="KW-0560">Oxidoreductase</keyword>